<dbReference type="OrthoDB" id="1467310at2"/>
<dbReference type="AlphaFoldDB" id="A0A7X2ZVQ3"/>
<proteinExistence type="predicted"/>
<evidence type="ECO:0000313" key="1">
    <source>
        <dbReference type="EMBL" id="MUH37252.1"/>
    </source>
</evidence>
<dbReference type="SUPFAM" id="SSF82185">
    <property type="entry name" value="Histone H3 K4-specific methyltransferase SET7/9 N-terminal domain"/>
    <property type="match status" value="1"/>
</dbReference>
<dbReference type="GO" id="GO:0016740">
    <property type="term" value="F:transferase activity"/>
    <property type="evidence" value="ECO:0007669"/>
    <property type="project" value="UniProtKB-KW"/>
</dbReference>
<organism evidence="1 2">
    <name type="scientific">Zobellia amurskyensis</name>
    <dbReference type="NCBI Taxonomy" id="248905"/>
    <lineage>
        <taxon>Bacteria</taxon>
        <taxon>Pseudomonadati</taxon>
        <taxon>Bacteroidota</taxon>
        <taxon>Flavobacteriia</taxon>
        <taxon>Flavobacteriales</taxon>
        <taxon>Flavobacteriaceae</taxon>
        <taxon>Zobellia</taxon>
    </lineage>
</organism>
<keyword evidence="2" id="KW-1185">Reference proteome</keyword>
<evidence type="ECO:0000313" key="2">
    <source>
        <dbReference type="Proteomes" id="UP000540519"/>
    </source>
</evidence>
<gene>
    <name evidence="1" type="ORF">D9O36_15480</name>
</gene>
<dbReference type="RefSeq" id="WP_155600598.1">
    <property type="nucleotide sequence ID" value="NZ_RCNR01000035.1"/>
</dbReference>
<dbReference type="Proteomes" id="UP000540519">
    <property type="component" value="Unassembled WGS sequence"/>
</dbReference>
<reference evidence="1 2" key="1">
    <citation type="journal article" date="2019" name="Mar. Drugs">
        <title>Comparative Genomics and CAZyme Genome Repertoires of Marine Zobellia amurskyensis KMM 3526(T) and Zobellia laminariae KMM 3676(T).</title>
        <authorList>
            <person name="Chernysheva N."/>
            <person name="Bystritskaya E."/>
            <person name="Stenkova A."/>
            <person name="Golovkin I."/>
            <person name="Nedashkovskaya O."/>
            <person name="Isaeva M."/>
        </authorList>
    </citation>
    <scope>NUCLEOTIDE SEQUENCE [LARGE SCALE GENOMIC DNA]</scope>
    <source>
        <strain evidence="1 2">KMM 3526</strain>
    </source>
</reference>
<sequence length="119" mass="13418">MKNSIILFALALTMTVGYAQKEKEVKLNKETNLVEATYFHDNGEVSQKGTFDLAGKLHGQWISFDEMGEKVSKGNYNKGVRTGKWYFYTDGTVKEVEFDNNVIANVINKEKKSAVVSKD</sequence>
<keyword evidence="1" id="KW-0808">Transferase</keyword>
<name>A0A7X2ZVQ3_9FLAO</name>
<comment type="caution">
    <text evidence="1">The sequence shown here is derived from an EMBL/GenBank/DDBJ whole genome shotgun (WGS) entry which is preliminary data.</text>
</comment>
<dbReference type="EMBL" id="RCNR01000035">
    <property type="protein sequence ID" value="MUH37252.1"/>
    <property type="molecule type" value="Genomic_DNA"/>
</dbReference>
<dbReference type="Gene3D" id="2.20.110.10">
    <property type="entry name" value="Histone H3 K4-specific methyltransferase SET7/9 N-terminal domain"/>
    <property type="match status" value="1"/>
</dbReference>
<protein>
    <submittedName>
        <fullName evidence="1">Nicotinic acid mononucleotide adenyltransferase</fullName>
    </submittedName>
</protein>
<accession>A0A7X2ZVQ3</accession>